<keyword evidence="2" id="KW-0067">ATP-binding</keyword>
<dbReference type="RefSeq" id="XP_013923453.1">
    <property type="nucleotide sequence ID" value="XM_014067978.1"/>
</dbReference>
<evidence type="ECO:0000256" key="3">
    <source>
        <dbReference type="SAM" id="MobiDB-lite"/>
    </source>
</evidence>
<dbReference type="PROSITE" id="PS50011">
    <property type="entry name" value="PROTEIN_KINASE_DOM"/>
    <property type="match status" value="1"/>
</dbReference>
<dbReference type="GO" id="GO:0005524">
    <property type="term" value="F:ATP binding"/>
    <property type="evidence" value="ECO:0007669"/>
    <property type="project" value="UniProtKB-KW"/>
</dbReference>
<dbReference type="PANTHER" id="PTHR24054:SF28">
    <property type="entry name" value="CASEIN KINASE 2 ALPHA 1-RELATED"/>
    <property type="match status" value="1"/>
</dbReference>
<dbReference type="GO" id="GO:0051726">
    <property type="term" value="P:regulation of cell cycle"/>
    <property type="evidence" value="ECO:0007669"/>
    <property type="project" value="TreeGrafter"/>
</dbReference>
<dbReference type="KEGG" id="tsr:106550159"/>
<organism evidence="5 6">
    <name type="scientific">Thamnophis sirtalis</name>
    <dbReference type="NCBI Taxonomy" id="35019"/>
    <lineage>
        <taxon>Eukaryota</taxon>
        <taxon>Metazoa</taxon>
        <taxon>Chordata</taxon>
        <taxon>Craniata</taxon>
        <taxon>Vertebrata</taxon>
        <taxon>Euteleostomi</taxon>
        <taxon>Lepidosauria</taxon>
        <taxon>Squamata</taxon>
        <taxon>Bifurcata</taxon>
        <taxon>Unidentata</taxon>
        <taxon>Episquamata</taxon>
        <taxon>Toxicofera</taxon>
        <taxon>Serpentes</taxon>
        <taxon>Colubroidea</taxon>
        <taxon>Colubridae</taxon>
        <taxon>Natricinae</taxon>
        <taxon>Thamnophis</taxon>
    </lineage>
</organism>
<dbReference type="PANTHER" id="PTHR24054">
    <property type="entry name" value="CASEIN KINASE II SUBUNIT ALPHA"/>
    <property type="match status" value="1"/>
</dbReference>
<keyword evidence="5" id="KW-1185">Reference proteome</keyword>
<dbReference type="Pfam" id="PF23116">
    <property type="entry name" value="HHD_RTEL1"/>
    <property type="match status" value="1"/>
</dbReference>
<dbReference type="GeneID" id="106550159"/>
<dbReference type="PROSITE" id="PS00108">
    <property type="entry name" value="PROTEIN_KINASE_ST"/>
    <property type="match status" value="1"/>
</dbReference>
<feature type="domain" description="Protein kinase" evidence="4">
    <location>
        <begin position="42"/>
        <end position="318"/>
    </location>
</feature>
<dbReference type="InterPro" id="IPR045216">
    <property type="entry name" value="CK2_alpha"/>
</dbReference>
<dbReference type="SUPFAM" id="SSF56112">
    <property type="entry name" value="Protein kinase-like (PK-like)"/>
    <property type="match status" value="1"/>
</dbReference>
<dbReference type="InterPro" id="IPR000719">
    <property type="entry name" value="Prot_kinase_dom"/>
</dbReference>
<dbReference type="SMART" id="SM00220">
    <property type="entry name" value="S_TKc"/>
    <property type="match status" value="1"/>
</dbReference>
<protein>
    <submittedName>
        <fullName evidence="6">Regulator of telomere elongation helicase 1-like</fullName>
    </submittedName>
</protein>
<evidence type="ECO:0000313" key="6">
    <source>
        <dbReference type="RefSeq" id="XP_013923453.1"/>
    </source>
</evidence>
<dbReference type="GO" id="GO:0005829">
    <property type="term" value="C:cytosol"/>
    <property type="evidence" value="ECO:0007669"/>
    <property type="project" value="TreeGrafter"/>
</dbReference>
<dbReference type="InterPro" id="IPR049909">
    <property type="entry name" value="Rtel1_HHD"/>
</dbReference>
<proteinExistence type="predicted"/>
<dbReference type="OrthoDB" id="10254671at2759"/>
<dbReference type="Gene3D" id="1.20.1160.20">
    <property type="match status" value="1"/>
</dbReference>
<gene>
    <name evidence="6" type="primary">LOC106550159</name>
</gene>
<dbReference type="Gene3D" id="1.10.510.10">
    <property type="entry name" value="Transferase(Phosphotransferase) domain 1"/>
    <property type="match status" value="1"/>
</dbReference>
<dbReference type="CDD" id="cd13932">
    <property type="entry name" value="HN_RTEL1"/>
    <property type="match status" value="1"/>
</dbReference>
<reference evidence="6" key="1">
    <citation type="submission" date="2025-08" db="UniProtKB">
        <authorList>
            <consortium name="RefSeq"/>
        </authorList>
    </citation>
    <scope>IDENTIFICATION</scope>
    <source>
        <tissue evidence="6">Skeletal muscle</tissue>
    </source>
</reference>
<dbReference type="GO" id="GO:0005956">
    <property type="term" value="C:protein kinase CK2 complex"/>
    <property type="evidence" value="ECO:0007669"/>
    <property type="project" value="TreeGrafter"/>
</dbReference>
<dbReference type="GO" id="GO:0005634">
    <property type="term" value="C:nucleus"/>
    <property type="evidence" value="ECO:0007669"/>
    <property type="project" value="TreeGrafter"/>
</dbReference>
<name>A0A6I9YGN4_9SAUR</name>
<evidence type="ECO:0000259" key="4">
    <source>
        <dbReference type="PROSITE" id="PS50011"/>
    </source>
</evidence>
<dbReference type="GO" id="GO:0004674">
    <property type="term" value="F:protein serine/threonine kinase activity"/>
    <property type="evidence" value="ECO:0007669"/>
    <property type="project" value="InterPro"/>
</dbReference>
<evidence type="ECO:0000256" key="2">
    <source>
        <dbReference type="ARBA" id="ARBA00022840"/>
    </source>
</evidence>
<evidence type="ECO:0000256" key="1">
    <source>
        <dbReference type="ARBA" id="ARBA00022741"/>
    </source>
</evidence>
<sequence>MDQQKGSGRKKIKIVSGLQSNEVANSLEPKAARAIAFFEAVKKCLSQLNFEVFSETLRQYKTNHDFDAMLFQLSGLFLEDQNTHTLMREFYQFIRPQHKKQFDEACSSLTGIGCGYKPEHSLLQEDRLLLADNAGQDYEKKIAFLEDSTKQHLNKGGSHLTADLYLKGIFSRTPALVFEHVNNTDFKQLYQTLSDFDIRFYMYEILKALDYCHSMGVMHRDVKPHNVMIDHEHRKVSPLTLRVGPKGCPGHAGRAERGPMASRPRPLPLPRLGRQSASWGRRTGAVAGTDQEMLPLNSFSILQATASDESKMKTIKWY</sequence>
<dbReference type="AlphaFoldDB" id="A0A6I9YGN4"/>
<dbReference type="Gene3D" id="3.30.200.20">
    <property type="entry name" value="Phosphorylase Kinase, domain 1"/>
    <property type="match status" value="1"/>
</dbReference>
<dbReference type="Pfam" id="PF00069">
    <property type="entry name" value="Pkinase"/>
    <property type="match status" value="1"/>
</dbReference>
<dbReference type="Proteomes" id="UP000504617">
    <property type="component" value="Unplaced"/>
</dbReference>
<evidence type="ECO:0000313" key="5">
    <source>
        <dbReference type="Proteomes" id="UP000504617"/>
    </source>
</evidence>
<accession>A0A6I9YGN4</accession>
<feature type="region of interest" description="Disordered" evidence="3">
    <location>
        <begin position="240"/>
        <end position="284"/>
    </location>
</feature>
<dbReference type="InterPro" id="IPR011009">
    <property type="entry name" value="Kinase-like_dom_sf"/>
</dbReference>
<dbReference type="InterPro" id="IPR008271">
    <property type="entry name" value="Ser/Thr_kinase_AS"/>
</dbReference>
<keyword evidence="1" id="KW-0547">Nucleotide-binding</keyword>